<evidence type="ECO:0000313" key="1">
    <source>
        <dbReference type="EMBL" id="MPR36175.1"/>
    </source>
</evidence>
<evidence type="ECO:0000313" key="2">
    <source>
        <dbReference type="Proteomes" id="UP000479293"/>
    </source>
</evidence>
<reference evidence="1 2" key="1">
    <citation type="submission" date="2019-10" db="EMBL/GenBank/DDBJ databases">
        <title>Draft Genome Sequence of Cytophagaceae sp. SJW1-29.</title>
        <authorList>
            <person name="Choi A."/>
        </authorList>
    </citation>
    <scope>NUCLEOTIDE SEQUENCE [LARGE SCALE GENOMIC DNA]</scope>
    <source>
        <strain evidence="1 2">SJW1-29</strain>
    </source>
</reference>
<dbReference type="AlphaFoldDB" id="A0A7C9BM86"/>
<dbReference type="EMBL" id="WHLY01000002">
    <property type="protein sequence ID" value="MPR36175.1"/>
    <property type="molecule type" value="Genomic_DNA"/>
</dbReference>
<gene>
    <name evidence="1" type="ORF">GBK04_23210</name>
</gene>
<keyword evidence="2" id="KW-1185">Reference proteome</keyword>
<organism evidence="1 2">
    <name type="scientific">Salmonirosea aquatica</name>
    <dbReference type="NCBI Taxonomy" id="2654236"/>
    <lineage>
        <taxon>Bacteria</taxon>
        <taxon>Pseudomonadati</taxon>
        <taxon>Bacteroidota</taxon>
        <taxon>Cytophagia</taxon>
        <taxon>Cytophagales</taxon>
        <taxon>Spirosomataceae</taxon>
        <taxon>Salmonirosea</taxon>
    </lineage>
</organism>
<dbReference type="Proteomes" id="UP000479293">
    <property type="component" value="Unassembled WGS sequence"/>
</dbReference>
<comment type="caution">
    <text evidence="1">The sequence shown here is derived from an EMBL/GenBank/DDBJ whole genome shotgun (WGS) entry which is preliminary data.</text>
</comment>
<dbReference type="RefSeq" id="WP_152763853.1">
    <property type="nucleotide sequence ID" value="NZ_WHLY01000002.1"/>
</dbReference>
<name>A0A7C9BM86_9BACT</name>
<accession>A0A7C9BM86</accession>
<protein>
    <submittedName>
        <fullName evidence="1">Uncharacterized protein</fullName>
    </submittedName>
</protein>
<sequence>METTDKHTIQDDEKVSKGILFCRKLMASKREMQEEARRDMEKPEIQAIVQELMRKLENEGKSV</sequence>
<proteinExistence type="predicted"/>